<evidence type="ECO:0000313" key="3">
    <source>
        <dbReference type="EMBL" id="OIJ08414.1"/>
    </source>
</evidence>
<feature type="transmembrane region" description="Helical" evidence="1">
    <location>
        <begin position="6"/>
        <end position="25"/>
    </location>
</feature>
<proteinExistence type="predicted"/>
<keyword evidence="1" id="KW-0812">Transmembrane</keyword>
<dbReference type="PANTHER" id="PTHR36834:SF1">
    <property type="entry name" value="INTEGRAL MEMBRANE PROTEIN"/>
    <property type="match status" value="1"/>
</dbReference>
<evidence type="ECO:0000259" key="2">
    <source>
        <dbReference type="Pfam" id="PF04892"/>
    </source>
</evidence>
<sequence length="196" mass="22781">MYLINLVSIGIVIIIIVLYFIIDLLKNRKKNMLKRLVFLSFLFYAINVLQQTTGGIHVPPIAEGNHWSWRWNTQLIPFYFVGDLISHYNVSGLSWFFWDAIRSSFYNVLLLFPLGVYLSLYKVGNIKRAALLIFLVSLGIETMQIISSYFGLIYARSFNVDDLILNTVGGVFGYLLFEQLNKLYSNIRYKKQRVNT</sequence>
<feature type="transmembrane region" description="Helical" evidence="1">
    <location>
        <begin position="104"/>
        <end position="123"/>
    </location>
</feature>
<evidence type="ECO:0000313" key="4">
    <source>
        <dbReference type="Proteomes" id="UP000180098"/>
    </source>
</evidence>
<reference evidence="3 4" key="1">
    <citation type="submission" date="2016-10" db="EMBL/GenBank/DDBJ databases">
        <title>Draft genome sequences of four alkaliphilic bacteria belonging to the Anaerobacillus genus.</title>
        <authorList>
            <person name="Bassil N.M."/>
            <person name="Lloyd J.R."/>
        </authorList>
    </citation>
    <scope>NUCLEOTIDE SEQUENCE [LARGE SCALE GENOMIC DNA]</scope>
    <source>
        <strain evidence="3 4">DSM 15340</strain>
    </source>
</reference>
<dbReference type="RefSeq" id="WP_071314716.1">
    <property type="nucleotide sequence ID" value="NZ_MLQQ01000053.1"/>
</dbReference>
<keyword evidence="1" id="KW-1133">Transmembrane helix</keyword>
<gene>
    <name evidence="3" type="ORF">BKP35_17725</name>
</gene>
<evidence type="ECO:0000256" key="1">
    <source>
        <dbReference type="SAM" id="Phobius"/>
    </source>
</evidence>
<dbReference type="PANTHER" id="PTHR36834">
    <property type="entry name" value="MEMBRANE PROTEIN-RELATED"/>
    <property type="match status" value="1"/>
</dbReference>
<dbReference type="Proteomes" id="UP000180098">
    <property type="component" value="Unassembled WGS sequence"/>
</dbReference>
<feature type="transmembrane region" description="Helical" evidence="1">
    <location>
        <begin position="130"/>
        <end position="151"/>
    </location>
</feature>
<dbReference type="InterPro" id="IPR053150">
    <property type="entry name" value="Teicoplanin_resist-assoc"/>
</dbReference>
<protein>
    <recommendedName>
        <fullName evidence="2">VanZ-like domain-containing protein</fullName>
    </recommendedName>
</protein>
<comment type="caution">
    <text evidence="3">The sequence shown here is derived from an EMBL/GenBank/DDBJ whole genome shotgun (WGS) entry which is preliminary data.</text>
</comment>
<dbReference type="Pfam" id="PF04892">
    <property type="entry name" value="VanZ"/>
    <property type="match status" value="1"/>
</dbReference>
<organism evidence="3 4">
    <name type="scientific">Anaerobacillus arseniciselenatis</name>
    <dbReference type="NCBI Taxonomy" id="85682"/>
    <lineage>
        <taxon>Bacteria</taxon>
        <taxon>Bacillati</taxon>
        <taxon>Bacillota</taxon>
        <taxon>Bacilli</taxon>
        <taxon>Bacillales</taxon>
        <taxon>Bacillaceae</taxon>
        <taxon>Anaerobacillus</taxon>
    </lineage>
</organism>
<feature type="domain" description="VanZ-like" evidence="2">
    <location>
        <begin position="42"/>
        <end position="177"/>
    </location>
</feature>
<dbReference type="AlphaFoldDB" id="A0A1S2L7X1"/>
<dbReference type="InterPro" id="IPR006976">
    <property type="entry name" value="VanZ-like"/>
</dbReference>
<keyword evidence="4" id="KW-1185">Reference proteome</keyword>
<name>A0A1S2L7X1_9BACI</name>
<accession>A0A1S2L7X1</accession>
<keyword evidence="1" id="KW-0472">Membrane</keyword>
<dbReference type="EMBL" id="MLQQ01000053">
    <property type="protein sequence ID" value="OIJ08414.1"/>
    <property type="molecule type" value="Genomic_DNA"/>
</dbReference>
<feature type="transmembrane region" description="Helical" evidence="1">
    <location>
        <begin position="163"/>
        <end position="181"/>
    </location>
</feature>